<dbReference type="InParanoid" id="F2TVY9"/>
<feature type="compositionally biased region" description="Basic and acidic residues" evidence="1">
    <location>
        <begin position="116"/>
        <end position="134"/>
    </location>
</feature>
<feature type="region of interest" description="Disordered" evidence="1">
    <location>
        <begin position="93"/>
        <end position="230"/>
    </location>
</feature>
<dbReference type="Proteomes" id="UP000007799">
    <property type="component" value="Unassembled WGS sequence"/>
</dbReference>
<feature type="compositionally biased region" description="Basic residues" evidence="1">
    <location>
        <begin position="175"/>
        <end position="185"/>
    </location>
</feature>
<feature type="compositionally biased region" description="Basic and acidic residues" evidence="1">
    <location>
        <begin position="579"/>
        <end position="591"/>
    </location>
</feature>
<dbReference type="GeneID" id="16067622"/>
<feature type="region of interest" description="Disordered" evidence="1">
    <location>
        <begin position="321"/>
        <end position="368"/>
    </location>
</feature>
<sequence>MAVSVCFTSLCRKLGSVRSKGGGASVVFALPRAEACPSAQPLLPLLRLGRFLRVLFQRQPPCRYSHDFWRRRYVGAVPSPALDDGVDREAFAPLLDPYPGRSSTTKSTAASHHRGTKDQGKESNEENKETDQGLRRWRGRLRPRRNKRRESQQDDSGSSQSGRRHHASGFETTSRRRRRRRRPRSHRDSQQDEVHPTEHHSSQQSVHGAPLRHAHTSRHSQSSYRPRHHHAAPARHIFVAPVAAQSSSMQHRKATAAGKVTAKRLTIGRRGITDHMKASSTCLLKGDGSSDHRGARQQLHSQHLLAAQSAIDVRLAAALPRPPQHQQQAGIDTPAPHPISSAAPETGQEGAAPAKPAAADDDSATTESTNRVARFLEAVSDALRRSLIGDENEYSLYGYDSAHRAVSALLTLAVERSKHENQPVITQRLLASSTAAQPVQSVPEPQVEGGPAIVSDWPSVHTAGESGQCDAFASPQDLSTSAHSPGLTIVRPLPSGSRNWQHTHAADHHAQDHPHHLHSRSRGQGQGQGHAVAAPAYAPHLSSSSYSLFAEHSIQHPQPSAEQPLISWRSQHAGSLHAPDMRWDGDVRRTSADPYRIPPHHHPPHHEHEHYQHQHYQHDQRQQQPHAHGNDGVGAPYGFTDHHHRRRLHPEHDPRHCERRHAGFGGDPPPPRQQRPRYQRPTLLDMLHTDSPPTPMHAQHSLPQHTMF</sequence>
<protein>
    <submittedName>
        <fullName evidence="2">Uncharacterized protein</fullName>
    </submittedName>
</protein>
<evidence type="ECO:0000313" key="2">
    <source>
        <dbReference type="EMBL" id="EGD72235.1"/>
    </source>
</evidence>
<feature type="region of interest" description="Disordered" evidence="1">
    <location>
        <begin position="474"/>
        <end position="533"/>
    </location>
</feature>
<feature type="compositionally biased region" description="Basic and acidic residues" evidence="1">
    <location>
        <begin position="606"/>
        <end position="621"/>
    </location>
</feature>
<reference evidence="2" key="1">
    <citation type="submission" date="2009-08" db="EMBL/GenBank/DDBJ databases">
        <title>Annotation of Salpingoeca rosetta.</title>
        <authorList>
            <consortium name="The Broad Institute Genome Sequencing Platform"/>
            <person name="Russ C."/>
            <person name="Cuomo C."/>
            <person name="Burger G."/>
            <person name="Gray M.W."/>
            <person name="Holland P.W.H."/>
            <person name="King N."/>
            <person name="Lang F.B.F."/>
            <person name="Roger A.J."/>
            <person name="Ruiz-Trillo I."/>
            <person name="Young S.K."/>
            <person name="Zeng Q."/>
            <person name="Gargeya S."/>
            <person name="Alvarado L."/>
            <person name="Berlin A."/>
            <person name="Chapman S.B."/>
            <person name="Chen Z."/>
            <person name="Freedman E."/>
            <person name="Gellesch M."/>
            <person name="Goldberg J."/>
            <person name="Griggs A."/>
            <person name="Gujja S."/>
            <person name="Heilman E."/>
            <person name="Heiman D."/>
            <person name="Howarth C."/>
            <person name="Mehta T."/>
            <person name="Neiman D."/>
            <person name="Pearson M."/>
            <person name="Roberts A."/>
            <person name="Saif S."/>
            <person name="Shea T."/>
            <person name="Shenoy N."/>
            <person name="Sisk P."/>
            <person name="Stolte C."/>
            <person name="Sykes S."/>
            <person name="White J."/>
            <person name="Yandava C."/>
            <person name="Haas B."/>
            <person name="Nusbaum C."/>
            <person name="Birren B."/>
        </authorList>
    </citation>
    <scope>NUCLEOTIDE SEQUENCE [LARGE SCALE GENOMIC DNA]</scope>
    <source>
        <strain evidence="2">ATCC 50818</strain>
    </source>
</reference>
<accession>F2TVY9</accession>
<proteinExistence type="predicted"/>
<dbReference type="EMBL" id="GL832955">
    <property type="protein sequence ID" value="EGD72235.1"/>
    <property type="molecule type" value="Genomic_DNA"/>
</dbReference>
<organism evidence="3">
    <name type="scientific">Salpingoeca rosetta (strain ATCC 50818 / BSB-021)</name>
    <dbReference type="NCBI Taxonomy" id="946362"/>
    <lineage>
        <taxon>Eukaryota</taxon>
        <taxon>Choanoflagellata</taxon>
        <taxon>Craspedida</taxon>
        <taxon>Salpingoecidae</taxon>
        <taxon>Salpingoeca</taxon>
    </lineage>
</organism>
<feature type="region of interest" description="Disordered" evidence="1">
    <location>
        <begin position="576"/>
        <end position="708"/>
    </location>
</feature>
<keyword evidence="3" id="KW-1185">Reference proteome</keyword>
<gene>
    <name evidence="2" type="ORF">PTSG_11568</name>
</gene>
<dbReference type="KEGG" id="sre:PTSG_11568"/>
<feature type="compositionally biased region" description="Basic residues" evidence="1">
    <location>
        <begin position="135"/>
        <end position="148"/>
    </location>
</feature>
<evidence type="ECO:0000256" key="1">
    <source>
        <dbReference type="SAM" id="MobiDB-lite"/>
    </source>
</evidence>
<feature type="compositionally biased region" description="Basic and acidic residues" evidence="1">
    <location>
        <begin position="504"/>
        <end position="514"/>
    </location>
</feature>
<dbReference type="RefSeq" id="XP_004998806.1">
    <property type="nucleotide sequence ID" value="XM_004998749.1"/>
</dbReference>
<evidence type="ECO:0000313" key="3">
    <source>
        <dbReference type="Proteomes" id="UP000007799"/>
    </source>
</evidence>
<feature type="compositionally biased region" description="Basic and acidic residues" evidence="1">
    <location>
        <begin position="186"/>
        <end position="201"/>
    </location>
</feature>
<name>F2TVY9_SALR5</name>
<dbReference type="AlphaFoldDB" id="F2TVY9"/>